<evidence type="ECO:0000256" key="1">
    <source>
        <dbReference type="ARBA" id="ARBA00022679"/>
    </source>
</evidence>
<protein>
    <recommendedName>
        <fullName evidence="4">2-C-methyl-D-erythritol 4-phosphate cytidylyltransferase</fullName>
        <ecNumber evidence="4">2.7.7.60</ecNumber>
    </recommendedName>
    <alternativeName>
        <fullName evidence="4">4-diphosphocytidyl-2C-methyl-D-erythritol synthase</fullName>
    </alternativeName>
    <alternativeName>
        <fullName evidence="4">MEP cytidylyltransferase</fullName>
        <shortName evidence="4">MCT</shortName>
    </alternativeName>
</protein>
<evidence type="ECO:0000256" key="4">
    <source>
        <dbReference type="HAMAP-Rule" id="MF_00108"/>
    </source>
</evidence>
<dbReference type="HAMAP" id="MF_00108">
    <property type="entry name" value="IspD"/>
    <property type="match status" value="1"/>
</dbReference>
<name>A0A928KUX2_9FIRM</name>
<dbReference type="InterPro" id="IPR050088">
    <property type="entry name" value="IspD/TarI_cytidylyltransf_bact"/>
</dbReference>
<keyword evidence="2 4" id="KW-0548">Nucleotidyltransferase</keyword>
<dbReference type="PANTHER" id="PTHR32125:SF4">
    <property type="entry name" value="2-C-METHYL-D-ERYTHRITOL 4-PHOSPHATE CYTIDYLYLTRANSFERASE, CHLOROPLASTIC"/>
    <property type="match status" value="1"/>
</dbReference>
<comment type="caution">
    <text evidence="5">The sequence shown here is derived from an EMBL/GenBank/DDBJ whole genome shotgun (WGS) entry which is preliminary data.</text>
</comment>
<evidence type="ECO:0000256" key="2">
    <source>
        <dbReference type="ARBA" id="ARBA00022695"/>
    </source>
</evidence>
<dbReference type="FunFam" id="3.90.550.10:FF:000003">
    <property type="entry name" value="2-C-methyl-D-erythritol 4-phosphate cytidylyltransferase"/>
    <property type="match status" value="1"/>
</dbReference>
<feature type="site" description="Positions MEP for the nucleophilic attack" evidence="4">
    <location>
        <position position="161"/>
    </location>
</feature>
<feature type="site" description="Positions MEP for the nucleophilic attack" evidence="4">
    <location>
        <position position="214"/>
    </location>
</feature>
<dbReference type="InterPro" id="IPR001228">
    <property type="entry name" value="IspD"/>
</dbReference>
<dbReference type="Proteomes" id="UP000754750">
    <property type="component" value="Unassembled WGS sequence"/>
</dbReference>
<sequence length="236" mass="25817">MKRLGENNRCCAIVVAAGSSSRMKCSGSKIWIPLSGVPAIVRTLFAFERAQTIDGVVVVCRAGDTQAMERLKLEYSLEKLCRVVPGAGTRQASVACGVAAAPQDCAYLAIHDGARPLIRPELIDRVVRDARRHGASSLAIPARDTIKRADAQGFVVETPPRDQLWSVQTPQVFLRELYESALRAAREEYTDDCQLIEQTGGRVHLCEGSPENAKLTTPEDILFAEAVLRGREDDLK</sequence>
<dbReference type="Gene3D" id="3.90.550.10">
    <property type="entry name" value="Spore Coat Polysaccharide Biosynthesis Protein SpsA, Chain A"/>
    <property type="match status" value="1"/>
</dbReference>
<feature type="site" description="Transition state stabilizer" evidence="4">
    <location>
        <position position="29"/>
    </location>
</feature>
<dbReference type="CDD" id="cd02516">
    <property type="entry name" value="CDP-ME_synthetase"/>
    <property type="match status" value="1"/>
</dbReference>
<evidence type="ECO:0000313" key="5">
    <source>
        <dbReference type="EMBL" id="MBE6832089.1"/>
    </source>
</evidence>
<dbReference type="EMBL" id="SVNY01000001">
    <property type="protein sequence ID" value="MBE6832089.1"/>
    <property type="molecule type" value="Genomic_DNA"/>
</dbReference>
<comment type="function">
    <text evidence="4">Catalyzes the formation of 4-diphosphocytidyl-2-C-methyl-D-erythritol from CTP and 2-C-methyl-D-erythritol 4-phosphate (MEP).</text>
</comment>
<accession>A0A928KUX2</accession>
<evidence type="ECO:0000313" key="6">
    <source>
        <dbReference type="Proteomes" id="UP000754750"/>
    </source>
</evidence>
<dbReference type="GO" id="GO:0050518">
    <property type="term" value="F:2-C-methyl-D-erythritol 4-phosphate cytidylyltransferase activity"/>
    <property type="evidence" value="ECO:0007669"/>
    <property type="project" value="UniProtKB-UniRule"/>
</dbReference>
<dbReference type="SUPFAM" id="SSF53448">
    <property type="entry name" value="Nucleotide-diphospho-sugar transferases"/>
    <property type="match status" value="1"/>
</dbReference>
<feature type="site" description="Transition state stabilizer" evidence="4">
    <location>
        <position position="22"/>
    </location>
</feature>
<proteinExistence type="inferred from homology"/>
<evidence type="ECO:0000256" key="3">
    <source>
        <dbReference type="ARBA" id="ARBA00023229"/>
    </source>
</evidence>
<dbReference type="NCBIfam" id="TIGR00453">
    <property type="entry name" value="ispD"/>
    <property type="match status" value="1"/>
</dbReference>
<dbReference type="RefSeq" id="WP_154653242.1">
    <property type="nucleotide sequence ID" value="NZ_JBKWRC010000001.1"/>
</dbReference>
<keyword evidence="3 4" id="KW-0414">Isoprene biosynthesis</keyword>
<comment type="similarity">
    <text evidence="4">Belongs to the IspD/TarI cytidylyltransferase family. IspD subfamily.</text>
</comment>
<organism evidence="5 6">
    <name type="scientific">Faecalispora sporosphaeroides</name>
    <dbReference type="NCBI Taxonomy" id="1549"/>
    <lineage>
        <taxon>Bacteria</taxon>
        <taxon>Bacillati</taxon>
        <taxon>Bacillota</taxon>
        <taxon>Clostridia</taxon>
        <taxon>Eubacteriales</taxon>
        <taxon>Oscillospiraceae</taxon>
        <taxon>Faecalispora</taxon>
    </lineage>
</organism>
<gene>
    <name evidence="4 5" type="primary">ispD</name>
    <name evidence="5" type="ORF">E7512_00645</name>
</gene>
<comment type="catalytic activity">
    <reaction evidence="4">
        <text>2-C-methyl-D-erythritol 4-phosphate + CTP + H(+) = 4-CDP-2-C-methyl-D-erythritol + diphosphate</text>
        <dbReference type="Rhea" id="RHEA:13429"/>
        <dbReference type="ChEBI" id="CHEBI:15378"/>
        <dbReference type="ChEBI" id="CHEBI:33019"/>
        <dbReference type="ChEBI" id="CHEBI:37563"/>
        <dbReference type="ChEBI" id="CHEBI:57823"/>
        <dbReference type="ChEBI" id="CHEBI:58262"/>
        <dbReference type="EC" id="2.7.7.60"/>
    </reaction>
</comment>
<keyword evidence="1 4" id="KW-0808">Transferase</keyword>
<dbReference type="PANTHER" id="PTHR32125">
    <property type="entry name" value="2-C-METHYL-D-ERYTHRITOL 4-PHOSPHATE CYTIDYLYLTRANSFERASE, CHLOROPLASTIC"/>
    <property type="match status" value="1"/>
</dbReference>
<reference evidence="5" key="1">
    <citation type="submission" date="2019-04" db="EMBL/GenBank/DDBJ databases">
        <title>Evolution of Biomass-Degrading Anaerobic Consortia Revealed by Metagenomics.</title>
        <authorList>
            <person name="Peng X."/>
        </authorList>
    </citation>
    <scope>NUCLEOTIDE SEQUENCE</scope>
    <source>
        <strain evidence="5">SIG551</strain>
    </source>
</reference>
<dbReference type="AlphaFoldDB" id="A0A928KUX2"/>
<dbReference type="InterPro" id="IPR029044">
    <property type="entry name" value="Nucleotide-diphossugar_trans"/>
</dbReference>
<dbReference type="InterPro" id="IPR034683">
    <property type="entry name" value="IspD/TarI"/>
</dbReference>
<dbReference type="GO" id="GO:0019288">
    <property type="term" value="P:isopentenyl diphosphate biosynthetic process, methylerythritol 4-phosphate pathway"/>
    <property type="evidence" value="ECO:0007669"/>
    <property type="project" value="UniProtKB-UniRule"/>
</dbReference>
<dbReference type="EC" id="2.7.7.60" evidence="4"/>
<dbReference type="Pfam" id="PF01128">
    <property type="entry name" value="IspD"/>
    <property type="match status" value="1"/>
</dbReference>
<comment type="pathway">
    <text evidence="4">Isoprenoid biosynthesis; isopentenyl diphosphate biosynthesis via DXP pathway; isopentenyl diphosphate from 1-deoxy-D-xylulose 5-phosphate: step 2/6.</text>
</comment>